<dbReference type="RefSeq" id="WP_336481313.1">
    <property type="nucleotide sequence ID" value="NZ_JBAWSV010000001.1"/>
</dbReference>
<organism evidence="2 4">
    <name type="scientific">Bacillus yunxiaonensis</name>
    <dbReference type="NCBI Taxonomy" id="3127665"/>
    <lineage>
        <taxon>Bacteria</taxon>
        <taxon>Bacillati</taxon>
        <taxon>Bacillota</taxon>
        <taxon>Bacilli</taxon>
        <taxon>Bacillales</taxon>
        <taxon>Bacillaceae</taxon>
        <taxon>Bacillus</taxon>
    </lineage>
</organism>
<protein>
    <recommendedName>
        <fullName evidence="5">DUF4367 domain-containing protein</fullName>
    </recommendedName>
</protein>
<dbReference type="EMBL" id="JBAWSV010000001">
    <property type="protein sequence ID" value="MEI4828975.1"/>
    <property type="molecule type" value="Genomic_DNA"/>
</dbReference>
<evidence type="ECO:0000313" key="2">
    <source>
        <dbReference type="EMBL" id="MEI4828975.1"/>
    </source>
</evidence>
<dbReference type="EMBL" id="JBAWSV010000005">
    <property type="protein sequence ID" value="MEI4830934.1"/>
    <property type="molecule type" value="Genomic_DNA"/>
</dbReference>
<evidence type="ECO:0008006" key="5">
    <source>
        <dbReference type="Google" id="ProtNLM"/>
    </source>
</evidence>
<feature type="chain" id="PRO_5045032774" description="DUF4367 domain-containing protein" evidence="1">
    <location>
        <begin position="27"/>
        <end position="180"/>
    </location>
</feature>
<proteinExistence type="predicted"/>
<gene>
    <name evidence="2" type="ORF">WAX78_05870</name>
    <name evidence="3" type="ORF">WAX78_15910</name>
</gene>
<evidence type="ECO:0000313" key="4">
    <source>
        <dbReference type="Proteomes" id="UP001367922"/>
    </source>
</evidence>
<keyword evidence="4" id="KW-1185">Reference proteome</keyword>
<feature type="signal peptide" evidence="1">
    <location>
        <begin position="1"/>
        <end position="26"/>
    </location>
</feature>
<name>A0ABU8FSJ8_9BACI</name>
<dbReference type="Proteomes" id="UP001367922">
    <property type="component" value="Unassembled WGS sequence"/>
</dbReference>
<comment type="caution">
    <text evidence="2">The sequence shown here is derived from an EMBL/GenBank/DDBJ whole genome shotgun (WGS) entry which is preliminary data.</text>
</comment>
<evidence type="ECO:0000256" key="1">
    <source>
        <dbReference type="SAM" id="SignalP"/>
    </source>
</evidence>
<keyword evidence="1" id="KW-0732">Signal</keyword>
<accession>A0ABU8FSJ8</accession>
<reference evidence="2 4" key="1">
    <citation type="submission" date="2024-01" db="EMBL/GenBank/DDBJ databases">
        <title>Seven novel Bacillus-like species.</title>
        <authorList>
            <person name="Liu G."/>
        </authorList>
    </citation>
    <scope>NUCLEOTIDE SEQUENCE [LARGE SCALE GENOMIC DNA]</scope>
    <source>
        <strain evidence="2 4">FJAT-53711</strain>
    </source>
</reference>
<sequence length="180" mass="20977">MSKRHKILISILFALIISVINTPAKAQEQQSFEKFWYKIGYKSVGEAITECEKLFQRGITLPTRLPSVEFTHQFGRCNNSEYNVNDSFEIEYINEHTGTKHYMIRVRPFKYKIPIKQELTKGVYTLKDKSKAILFRIRESSSLDTLTFERNGWQYMLIIDSRGLDKASSKVLVQIANTIE</sequence>
<evidence type="ECO:0000313" key="3">
    <source>
        <dbReference type="EMBL" id="MEI4830934.1"/>
    </source>
</evidence>